<dbReference type="AlphaFoldDB" id="A0A9C6XBQ6"/>
<feature type="signal peptide" evidence="1">
    <location>
        <begin position="1"/>
        <end position="25"/>
    </location>
</feature>
<dbReference type="RefSeq" id="XP_052132815.1">
    <property type="nucleotide sequence ID" value="XM_052276855.1"/>
</dbReference>
<organism evidence="2 3">
    <name type="scientific">Frankliniella occidentalis</name>
    <name type="common">Western flower thrips</name>
    <name type="synonym">Euthrips occidentalis</name>
    <dbReference type="NCBI Taxonomy" id="133901"/>
    <lineage>
        <taxon>Eukaryota</taxon>
        <taxon>Metazoa</taxon>
        <taxon>Ecdysozoa</taxon>
        <taxon>Arthropoda</taxon>
        <taxon>Hexapoda</taxon>
        <taxon>Insecta</taxon>
        <taxon>Pterygota</taxon>
        <taxon>Neoptera</taxon>
        <taxon>Paraneoptera</taxon>
        <taxon>Thysanoptera</taxon>
        <taxon>Terebrantia</taxon>
        <taxon>Thripoidea</taxon>
        <taxon>Thripidae</taxon>
        <taxon>Frankliniella</taxon>
    </lineage>
</organism>
<protein>
    <submittedName>
        <fullName evidence="3">Uncharacterized protein LOC127752166</fullName>
    </submittedName>
</protein>
<evidence type="ECO:0000256" key="1">
    <source>
        <dbReference type="SAM" id="SignalP"/>
    </source>
</evidence>
<sequence length="119" mass="13215">MFVFTSCCSHHFIMVLVVVVKEGDGKKFISGTSVLEIILKAKESFGMTDECPTSDFKLCVTSGEASGLEVEDDDTFNELVKSRKPELLSLEFLSKDKSCSGMYDFIGYFPIVSNYPLIC</sequence>
<gene>
    <name evidence="3" type="primary">LOC127752166</name>
</gene>
<name>A0A9C6XBQ6_FRAOC</name>
<keyword evidence="2" id="KW-1185">Reference proteome</keyword>
<accession>A0A9C6XBQ6</accession>
<proteinExistence type="predicted"/>
<dbReference type="GeneID" id="127752166"/>
<feature type="chain" id="PRO_5039038011" evidence="1">
    <location>
        <begin position="26"/>
        <end position="119"/>
    </location>
</feature>
<evidence type="ECO:0000313" key="3">
    <source>
        <dbReference type="RefSeq" id="XP_052132815.1"/>
    </source>
</evidence>
<dbReference type="Proteomes" id="UP000504606">
    <property type="component" value="Unplaced"/>
</dbReference>
<keyword evidence="1" id="KW-0732">Signal</keyword>
<evidence type="ECO:0000313" key="2">
    <source>
        <dbReference type="Proteomes" id="UP000504606"/>
    </source>
</evidence>
<reference evidence="3" key="1">
    <citation type="submission" date="2025-08" db="UniProtKB">
        <authorList>
            <consortium name="RefSeq"/>
        </authorList>
    </citation>
    <scope>IDENTIFICATION</scope>
    <source>
        <tissue evidence="3">Whole organism</tissue>
    </source>
</reference>
<dbReference type="KEGG" id="foc:127752166"/>